<dbReference type="AlphaFoldDB" id="A0AAI9TK43"/>
<evidence type="ECO:0000313" key="3">
    <source>
        <dbReference type="Proteomes" id="UP001227192"/>
    </source>
</evidence>
<accession>A0AAI9TK43</accession>
<dbReference type="Proteomes" id="UP001227192">
    <property type="component" value="Unassembled WGS sequence"/>
</dbReference>
<keyword evidence="1" id="KW-0812">Transmembrane</keyword>
<keyword evidence="3" id="KW-1185">Reference proteome</keyword>
<reference evidence="2" key="2">
    <citation type="journal article" date="2016" name="Fungal Biol.">
        <title>Ochratoxin A production by Penicillium thymicola.</title>
        <authorList>
            <person name="Nguyen H.D.T."/>
            <person name="McMullin D.R."/>
            <person name="Ponomareva E."/>
            <person name="Riley R."/>
            <person name="Pomraning K.R."/>
            <person name="Baker S.E."/>
            <person name="Seifert K.A."/>
        </authorList>
    </citation>
    <scope>NUCLEOTIDE SEQUENCE</scope>
    <source>
        <strain evidence="2">DAOM 180753</strain>
    </source>
</reference>
<organism evidence="2 3">
    <name type="scientific">Penicillium thymicola</name>
    <dbReference type="NCBI Taxonomy" id="293382"/>
    <lineage>
        <taxon>Eukaryota</taxon>
        <taxon>Fungi</taxon>
        <taxon>Dikarya</taxon>
        <taxon>Ascomycota</taxon>
        <taxon>Pezizomycotina</taxon>
        <taxon>Eurotiomycetes</taxon>
        <taxon>Eurotiomycetidae</taxon>
        <taxon>Eurotiales</taxon>
        <taxon>Aspergillaceae</taxon>
        <taxon>Penicillium</taxon>
    </lineage>
</organism>
<reference evidence="2" key="1">
    <citation type="submission" date="2015-06" db="EMBL/GenBank/DDBJ databases">
        <authorList>
            <person name="Nguyen H."/>
        </authorList>
    </citation>
    <scope>NUCLEOTIDE SEQUENCE</scope>
    <source>
        <strain evidence="2">DAOM 180753</strain>
    </source>
</reference>
<evidence type="ECO:0000256" key="1">
    <source>
        <dbReference type="SAM" id="Phobius"/>
    </source>
</evidence>
<keyword evidence="1" id="KW-1133">Transmembrane helix</keyword>
<protein>
    <submittedName>
        <fullName evidence="2">Uncharacterized protein</fullName>
    </submittedName>
</protein>
<gene>
    <name evidence="2" type="ORF">VN97_g4671</name>
</gene>
<sequence>MSDFPFASVKQVSDATVSQSSCVIPKQVLLLYSIFVVFLFATAPMTDILSVFVRFLFRPSGAGRCSMLKFTQLFNRCL</sequence>
<proteinExistence type="predicted"/>
<keyword evidence="1" id="KW-0472">Membrane</keyword>
<dbReference type="EMBL" id="LACB01000111">
    <property type="protein sequence ID" value="KAJ9488634.1"/>
    <property type="molecule type" value="Genomic_DNA"/>
</dbReference>
<comment type="caution">
    <text evidence="2">The sequence shown here is derived from an EMBL/GenBank/DDBJ whole genome shotgun (WGS) entry which is preliminary data.</text>
</comment>
<name>A0AAI9TK43_PENTH</name>
<feature type="transmembrane region" description="Helical" evidence="1">
    <location>
        <begin position="29"/>
        <end position="57"/>
    </location>
</feature>
<evidence type="ECO:0000313" key="2">
    <source>
        <dbReference type="EMBL" id="KAJ9488634.1"/>
    </source>
</evidence>